<evidence type="ECO:0000256" key="2">
    <source>
        <dbReference type="ARBA" id="ARBA00022771"/>
    </source>
</evidence>
<dbReference type="Proteomes" id="UP000191024">
    <property type="component" value="Chromosome H"/>
</dbReference>
<protein>
    <submittedName>
        <fullName evidence="7">LAMI_0H16776g1_1</fullName>
    </submittedName>
</protein>
<evidence type="ECO:0000256" key="1">
    <source>
        <dbReference type="ARBA" id="ARBA00022723"/>
    </source>
</evidence>
<dbReference type="GO" id="GO:0008270">
    <property type="term" value="F:zinc ion binding"/>
    <property type="evidence" value="ECO:0007669"/>
    <property type="project" value="UniProtKB-KW"/>
</dbReference>
<proteinExistence type="predicted"/>
<sequence length="553" mass="60280">MSPLNAGGDGNLSASNEGPESRGPDQNRSTRNITVAIQYALVNGLAVGGSRENGAAESAGDGGATNQQRLGGGAADGVFVLNFTDVPETTTRERFDEVIALAAEVAMNRLTRRLGRMRGISKEAFDALPVLKASQMKDEVCSICYDSFEEEMSSSEDKVENDDDDEGVMKRAREEDEEAGLTVKRSRSEPAQESIETMSSEQRPIDTTSADNQDTNHIAREAKKLTTAPEYKHSPLQLSCGHIFGRDCIRQWTKEHNSCPICRSPIVGQEGLNRDVGEEDAETGISFDRIGASGGLGAANNNFLFGRDSPLNNDNPSRPEHAAVPTPNTTGDQNEPPARPVFRRHGFGLVPITFVNLHRAQRESLNLSQDDVAGSNAEPGANEPSAEIQRQPTGGQENDRLFNILEHLFGLSNAHRPQSAFPTAPTNSNDTQEPRQNFGEQPENRTHRSQIFNNLFRFARNLRNTYTSPNQQPHASADGASEIFNTGVASYRNPGGVSTLQFNREMPTPADMPQLNSARGDLNSQQDSSRPEREHPDDFSGSSPETHQDRQGA</sequence>
<name>A0A1G4KIY3_9SACH</name>
<dbReference type="SUPFAM" id="SSF57850">
    <property type="entry name" value="RING/U-box"/>
    <property type="match status" value="1"/>
</dbReference>
<feature type="compositionally biased region" description="Basic and acidic residues" evidence="5">
    <location>
        <begin position="529"/>
        <end position="538"/>
    </location>
</feature>
<dbReference type="InterPro" id="IPR001841">
    <property type="entry name" value="Znf_RING"/>
</dbReference>
<reference evidence="8" key="1">
    <citation type="submission" date="2016-03" db="EMBL/GenBank/DDBJ databases">
        <authorList>
            <person name="Devillers H."/>
        </authorList>
    </citation>
    <scope>NUCLEOTIDE SEQUENCE [LARGE SCALE GENOMIC DNA]</scope>
</reference>
<dbReference type="Gene3D" id="3.30.40.10">
    <property type="entry name" value="Zinc/RING finger domain, C3HC4 (zinc finger)"/>
    <property type="match status" value="1"/>
</dbReference>
<organism evidence="7 8">
    <name type="scientific">Lachancea mirantina</name>
    <dbReference type="NCBI Taxonomy" id="1230905"/>
    <lineage>
        <taxon>Eukaryota</taxon>
        <taxon>Fungi</taxon>
        <taxon>Dikarya</taxon>
        <taxon>Ascomycota</taxon>
        <taxon>Saccharomycotina</taxon>
        <taxon>Saccharomycetes</taxon>
        <taxon>Saccharomycetales</taxon>
        <taxon>Saccharomycetaceae</taxon>
        <taxon>Lachancea</taxon>
    </lineage>
</organism>
<dbReference type="AlphaFoldDB" id="A0A1G4KIY3"/>
<evidence type="ECO:0000256" key="4">
    <source>
        <dbReference type="PROSITE-ProRule" id="PRU00175"/>
    </source>
</evidence>
<dbReference type="OrthoDB" id="8062037at2759"/>
<feature type="region of interest" description="Disordered" evidence="5">
    <location>
        <begin position="415"/>
        <end position="448"/>
    </location>
</feature>
<evidence type="ECO:0000256" key="3">
    <source>
        <dbReference type="ARBA" id="ARBA00022833"/>
    </source>
</evidence>
<dbReference type="SMART" id="SM00184">
    <property type="entry name" value="RING"/>
    <property type="match status" value="1"/>
</dbReference>
<dbReference type="Pfam" id="PF13639">
    <property type="entry name" value="zf-RING_2"/>
    <property type="match status" value="1"/>
</dbReference>
<keyword evidence="3" id="KW-0862">Zinc</keyword>
<feature type="region of interest" description="Disordered" evidence="5">
    <location>
        <begin position="307"/>
        <end position="343"/>
    </location>
</feature>
<evidence type="ECO:0000313" key="7">
    <source>
        <dbReference type="EMBL" id="SCV04518.1"/>
    </source>
</evidence>
<feature type="compositionally biased region" description="Polar residues" evidence="5">
    <location>
        <begin position="420"/>
        <end position="439"/>
    </location>
</feature>
<evidence type="ECO:0000313" key="8">
    <source>
        <dbReference type="Proteomes" id="UP000191024"/>
    </source>
</evidence>
<keyword evidence="2 4" id="KW-0863">Zinc-finger</keyword>
<feature type="region of interest" description="Disordered" evidence="5">
    <location>
        <begin position="172"/>
        <end position="212"/>
    </location>
</feature>
<feature type="domain" description="RING-type" evidence="6">
    <location>
        <begin position="238"/>
        <end position="263"/>
    </location>
</feature>
<gene>
    <name evidence="7" type="ORF">LAMI_0H16776G</name>
</gene>
<feature type="region of interest" description="Disordered" evidence="5">
    <location>
        <begin position="495"/>
        <end position="553"/>
    </location>
</feature>
<keyword evidence="8" id="KW-1185">Reference proteome</keyword>
<evidence type="ECO:0000259" key="6">
    <source>
        <dbReference type="PROSITE" id="PS50089"/>
    </source>
</evidence>
<evidence type="ECO:0000256" key="5">
    <source>
        <dbReference type="SAM" id="MobiDB-lite"/>
    </source>
</evidence>
<dbReference type="InterPro" id="IPR013083">
    <property type="entry name" value="Znf_RING/FYVE/PHD"/>
</dbReference>
<dbReference type="EMBL" id="LT598468">
    <property type="protein sequence ID" value="SCV04518.1"/>
    <property type="molecule type" value="Genomic_DNA"/>
</dbReference>
<feature type="region of interest" description="Disordered" evidence="5">
    <location>
        <begin position="371"/>
        <end position="396"/>
    </location>
</feature>
<dbReference type="STRING" id="1230905.A0A1G4KIY3"/>
<keyword evidence="1" id="KW-0479">Metal-binding</keyword>
<feature type="compositionally biased region" description="Polar residues" evidence="5">
    <location>
        <begin position="514"/>
        <end position="528"/>
    </location>
</feature>
<feature type="compositionally biased region" description="Polar residues" evidence="5">
    <location>
        <begin position="189"/>
        <end position="212"/>
    </location>
</feature>
<dbReference type="PANTHER" id="PTHR15710">
    <property type="entry name" value="E3 UBIQUITIN-PROTEIN LIGASE PRAJA"/>
    <property type="match status" value="1"/>
</dbReference>
<dbReference type="PROSITE" id="PS50089">
    <property type="entry name" value="ZF_RING_2"/>
    <property type="match status" value="1"/>
</dbReference>
<feature type="region of interest" description="Disordered" evidence="5">
    <location>
        <begin position="1"/>
        <end position="29"/>
    </location>
</feature>
<accession>A0A1G4KIY3</accession>